<sequence length="269" mass="31684">MKPKAQNKTVNERQAEFYKNFQKNRATKIWYGIRNSLFRDLRKKIGAEAQVYELHKKWLGDLNDKKVLDLGCYAGNSLSYYLAENSREYIGIDLSEPAINSLKKRINKFPGADAIAIDFLSDSFKEREFDVIYAYGVLHHFKDTDELIQKLKNKLTTDGVVISYDPIQTSLPLKIVRTLYRPFQSDKDWEWPFTKKVILKYHSEFKVLDRRSIFGKAKWSFLLNLMPINEAKKVAIGKKWHNEDWDISQKSDKRVFRSMHLTMLMQNKS</sequence>
<dbReference type="GO" id="GO:0008168">
    <property type="term" value="F:methyltransferase activity"/>
    <property type="evidence" value="ECO:0007669"/>
    <property type="project" value="UniProtKB-KW"/>
</dbReference>
<dbReference type="InterPro" id="IPR029063">
    <property type="entry name" value="SAM-dependent_MTases_sf"/>
</dbReference>
<comment type="caution">
    <text evidence="2">The sequence shown here is derived from an EMBL/GenBank/DDBJ whole genome shotgun (WGS) entry which is preliminary data.</text>
</comment>
<feature type="domain" description="Methyltransferase type 12" evidence="1">
    <location>
        <begin position="68"/>
        <end position="161"/>
    </location>
</feature>
<evidence type="ECO:0000313" key="2">
    <source>
        <dbReference type="EMBL" id="MCP9198297.1"/>
    </source>
</evidence>
<keyword evidence="3" id="KW-1185">Reference proteome</keyword>
<dbReference type="AlphaFoldDB" id="A0A9X2KUM2"/>
<dbReference type="EMBL" id="JANCNS010000001">
    <property type="protein sequence ID" value="MCP9198297.1"/>
    <property type="molecule type" value="Genomic_DNA"/>
</dbReference>
<accession>A0A9X2KUM2</accession>
<dbReference type="PANTHER" id="PTHR43861">
    <property type="entry name" value="TRANS-ACONITATE 2-METHYLTRANSFERASE-RELATED"/>
    <property type="match status" value="1"/>
</dbReference>
<proteinExistence type="predicted"/>
<dbReference type="Proteomes" id="UP001155280">
    <property type="component" value="Unassembled WGS sequence"/>
</dbReference>
<evidence type="ECO:0000259" key="1">
    <source>
        <dbReference type="Pfam" id="PF08242"/>
    </source>
</evidence>
<dbReference type="Gene3D" id="3.40.50.150">
    <property type="entry name" value="Vaccinia Virus protein VP39"/>
    <property type="match status" value="1"/>
</dbReference>
<protein>
    <submittedName>
        <fullName evidence="2">Class I SAM-dependent methyltransferase</fullName>
    </submittedName>
</protein>
<evidence type="ECO:0000313" key="3">
    <source>
        <dbReference type="Proteomes" id="UP001155280"/>
    </source>
</evidence>
<keyword evidence="2" id="KW-0808">Transferase</keyword>
<name>A0A9X2KUM2_9FLAO</name>
<keyword evidence="2" id="KW-0489">Methyltransferase</keyword>
<gene>
    <name evidence="2" type="ORF">MKO06_00145</name>
</gene>
<dbReference type="InterPro" id="IPR013217">
    <property type="entry name" value="Methyltransf_12"/>
</dbReference>
<dbReference type="RefSeq" id="WP_241551039.1">
    <property type="nucleotide sequence ID" value="NZ_JANCNS010000001.1"/>
</dbReference>
<reference evidence="2" key="1">
    <citation type="submission" date="2022-07" db="EMBL/GenBank/DDBJ databases">
        <title>Gramela sediminis sp. nov., isolated from deep-sea sediment of the Indian Ocean.</title>
        <authorList>
            <person name="Shi H."/>
        </authorList>
    </citation>
    <scope>NUCLEOTIDE SEQUENCE</scope>
    <source>
        <strain evidence="2">GC03-9</strain>
    </source>
</reference>
<dbReference type="CDD" id="cd02440">
    <property type="entry name" value="AdoMet_MTases"/>
    <property type="match status" value="1"/>
</dbReference>
<dbReference type="SUPFAM" id="SSF53335">
    <property type="entry name" value="S-adenosyl-L-methionine-dependent methyltransferases"/>
    <property type="match status" value="1"/>
</dbReference>
<dbReference type="Pfam" id="PF08242">
    <property type="entry name" value="Methyltransf_12"/>
    <property type="match status" value="1"/>
</dbReference>
<dbReference type="GO" id="GO:0032259">
    <property type="term" value="P:methylation"/>
    <property type="evidence" value="ECO:0007669"/>
    <property type="project" value="UniProtKB-KW"/>
</dbReference>
<organism evidence="2 3">
    <name type="scientific">Christiangramia oceanisediminis</name>
    <dbReference type="NCBI Taxonomy" id="2920386"/>
    <lineage>
        <taxon>Bacteria</taxon>
        <taxon>Pseudomonadati</taxon>
        <taxon>Bacteroidota</taxon>
        <taxon>Flavobacteriia</taxon>
        <taxon>Flavobacteriales</taxon>
        <taxon>Flavobacteriaceae</taxon>
        <taxon>Christiangramia</taxon>
    </lineage>
</organism>